<evidence type="ECO:0000313" key="2">
    <source>
        <dbReference type="Proteomes" id="UP001056120"/>
    </source>
</evidence>
<name>A0ACB9II08_9ASTR</name>
<reference evidence="2" key="1">
    <citation type="journal article" date="2022" name="Mol. Ecol. Resour.">
        <title>The genomes of chicory, endive, great burdock and yacon provide insights into Asteraceae palaeo-polyploidization history and plant inulin production.</title>
        <authorList>
            <person name="Fan W."/>
            <person name="Wang S."/>
            <person name="Wang H."/>
            <person name="Wang A."/>
            <person name="Jiang F."/>
            <person name="Liu H."/>
            <person name="Zhao H."/>
            <person name="Xu D."/>
            <person name="Zhang Y."/>
        </authorList>
    </citation>
    <scope>NUCLEOTIDE SEQUENCE [LARGE SCALE GENOMIC DNA]</scope>
    <source>
        <strain evidence="2">cv. Yunnan</strain>
    </source>
</reference>
<organism evidence="1 2">
    <name type="scientific">Smallanthus sonchifolius</name>
    <dbReference type="NCBI Taxonomy" id="185202"/>
    <lineage>
        <taxon>Eukaryota</taxon>
        <taxon>Viridiplantae</taxon>
        <taxon>Streptophyta</taxon>
        <taxon>Embryophyta</taxon>
        <taxon>Tracheophyta</taxon>
        <taxon>Spermatophyta</taxon>
        <taxon>Magnoliopsida</taxon>
        <taxon>eudicotyledons</taxon>
        <taxon>Gunneridae</taxon>
        <taxon>Pentapetalae</taxon>
        <taxon>asterids</taxon>
        <taxon>campanulids</taxon>
        <taxon>Asterales</taxon>
        <taxon>Asteraceae</taxon>
        <taxon>Asteroideae</taxon>
        <taxon>Heliantheae alliance</taxon>
        <taxon>Millerieae</taxon>
        <taxon>Smallanthus</taxon>
    </lineage>
</organism>
<sequence length="104" mass="11683">MASQNTFLAFLLGFSLLVSTFNAIPITRTINLIDEGSLDVSSNNHLTHENLEDNWDGRRLSRRMDISTNDYSPPKTHPPSRMLENISTNDYPGSGANDRHTPRP</sequence>
<dbReference type="Proteomes" id="UP001056120">
    <property type="component" value="Linkage Group LG08"/>
</dbReference>
<gene>
    <name evidence="1" type="ORF">L1987_23369</name>
</gene>
<dbReference type="EMBL" id="CM042025">
    <property type="protein sequence ID" value="KAI3807441.1"/>
    <property type="molecule type" value="Genomic_DNA"/>
</dbReference>
<proteinExistence type="predicted"/>
<protein>
    <submittedName>
        <fullName evidence="1">Uncharacterized protein</fullName>
    </submittedName>
</protein>
<reference evidence="1 2" key="2">
    <citation type="journal article" date="2022" name="Mol. Ecol. Resour.">
        <title>The genomes of chicory, endive, great burdock and yacon provide insights into Asteraceae paleo-polyploidization history and plant inulin production.</title>
        <authorList>
            <person name="Fan W."/>
            <person name="Wang S."/>
            <person name="Wang H."/>
            <person name="Wang A."/>
            <person name="Jiang F."/>
            <person name="Liu H."/>
            <person name="Zhao H."/>
            <person name="Xu D."/>
            <person name="Zhang Y."/>
        </authorList>
    </citation>
    <scope>NUCLEOTIDE SEQUENCE [LARGE SCALE GENOMIC DNA]</scope>
    <source>
        <strain evidence="2">cv. Yunnan</strain>
        <tissue evidence="1">Leaves</tissue>
    </source>
</reference>
<accession>A0ACB9II08</accession>
<keyword evidence="2" id="KW-1185">Reference proteome</keyword>
<comment type="caution">
    <text evidence="1">The sequence shown here is derived from an EMBL/GenBank/DDBJ whole genome shotgun (WGS) entry which is preliminary data.</text>
</comment>
<evidence type="ECO:0000313" key="1">
    <source>
        <dbReference type="EMBL" id="KAI3807441.1"/>
    </source>
</evidence>